<name>A0A011WSA2_RUMAL</name>
<organism evidence="1 2">
    <name type="scientific">Ruminococcus albus SY3</name>
    <dbReference type="NCBI Taxonomy" id="1341156"/>
    <lineage>
        <taxon>Bacteria</taxon>
        <taxon>Bacillati</taxon>
        <taxon>Bacillota</taxon>
        <taxon>Clostridia</taxon>
        <taxon>Eubacteriales</taxon>
        <taxon>Oscillospiraceae</taxon>
        <taxon>Ruminococcus</taxon>
    </lineage>
</organism>
<accession>A0A011WSA2</accession>
<dbReference type="AlphaFoldDB" id="A0A011WSA2"/>
<evidence type="ECO:0000313" key="1">
    <source>
        <dbReference type="EMBL" id="EXM39890.1"/>
    </source>
</evidence>
<dbReference type="EMBL" id="JEOB01000002">
    <property type="protein sequence ID" value="EXM39890.1"/>
    <property type="molecule type" value="Genomic_DNA"/>
</dbReference>
<dbReference type="OrthoDB" id="1822997at2"/>
<dbReference type="RefSeq" id="WP_037287142.1">
    <property type="nucleotide sequence ID" value="NZ_JEOB01000002.1"/>
</dbReference>
<keyword evidence="2" id="KW-1185">Reference proteome</keyword>
<comment type="caution">
    <text evidence="1">The sequence shown here is derived from an EMBL/GenBank/DDBJ whole genome shotgun (WGS) entry which is preliminary data.</text>
</comment>
<reference evidence="1 2" key="1">
    <citation type="submission" date="2013-06" db="EMBL/GenBank/DDBJ databases">
        <title>Rumen cellulosomics: divergent fiber-degrading strategies revealed by comparative genome-wide analysis of six Ruminococcal strains.</title>
        <authorList>
            <person name="Dassa B."/>
            <person name="Borovok I."/>
            <person name="Lamed R."/>
            <person name="Flint H."/>
            <person name="Yeoman C.J."/>
            <person name="White B."/>
            <person name="Bayer E.A."/>
        </authorList>
    </citation>
    <scope>NUCLEOTIDE SEQUENCE [LARGE SCALE GENOMIC DNA]</scope>
    <source>
        <strain evidence="1 2">SY3</strain>
    </source>
</reference>
<protein>
    <submittedName>
        <fullName evidence="1">Uncharacterized protein</fullName>
    </submittedName>
</protein>
<proteinExistence type="predicted"/>
<evidence type="ECO:0000313" key="2">
    <source>
        <dbReference type="Proteomes" id="UP000021369"/>
    </source>
</evidence>
<sequence length="168" mass="18827">MKTISIGTGNTLLTIKTENSEQIITMDLLRPIWHDIADGSCDDIEYLSADFYDDLLVCCAYVSQGQGGIVFVWDTSKEKIVHYSDGKFAVKAAINKESVYVLRMVSFWGQEAHLEMDSCPLGTMEEDNDVSAVELDEETAHLLINDPQNYVIDFNSENRPIISVVSHD</sequence>
<gene>
    <name evidence="1" type="ORF">RASY3_09125</name>
</gene>
<dbReference type="PATRIC" id="fig|1341156.4.peg.1127"/>
<dbReference type="Proteomes" id="UP000021369">
    <property type="component" value="Unassembled WGS sequence"/>
</dbReference>